<organism evidence="2 3">
    <name type="scientific">Chryseobacterium lacus</name>
    <dbReference type="NCBI Taxonomy" id="2058346"/>
    <lineage>
        <taxon>Bacteria</taxon>
        <taxon>Pseudomonadati</taxon>
        <taxon>Bacteroidota</taxon>
        <taxon>Flavobacteriia</taxon>
        <taxon>Flavobacteriales</taxon>
        <taxon>Weeksellaceae</taxon>
        <taxon>Chryseobacterium group</taxon>
        <taxon>Chryseobacterium</taxon>
    </lineage>
</organism>
<dbReference type="Pfam" id="PF25589">
    <property type="entry name" value="DUF7935"/>
    <property type="match status" value="1"/>
</dbReference>
<keyword evidence="1" id="KW-0472">Membrane</keyword>
<keyword evidence="1" id="KW-1133">Transmembrane helix</keyword>
<gene>
    <name evidence="2" type="ORF">DQ356_10060</name>
</gene>
<evidence type="ECO:0000313" key="2">
    <source>
        <dbReference type="EMBL" id="RCU42265.1"/>
    </source>
</evidence>
<feature type="transmembrane region" description="Helical" evidence="1">
    <location>
        <begin position="12"/>
        <end position="33"/>
    </location>
</feature>
<dbReference type="EMBL" id="QPIE01000007">
    <property type="protein sequence ID" value="RCU42265.1"/>
    <property type="molecule type" value="Genomic_DNA"/>
</dbReference>
<comment type="caution">
    <text evidence="2">The sequence shown here is derived from an EMBL/GenBank/DDBJ whole genome shotgun (WGS) entry which is preliminary data.</text>
</comment>
<sequence length="175" mass="20548">MSGISSFFTSSFFPYFFAVLLAIPFIVLLRRFVFEYIKMKNQELKMLSVKGNAENKSQAYERMTLFMERLKPANLVSRFDKGLEKHEFLFLTEKAITEEFDYNASQQLYMTKNSWTQIVQSKNAMLKMLHDTYESLSDDAGLEEFKTILLMNYMNGEDFIGNTIDMLRREVLLVT</sequence>
<proteinExistence type="predicted"/>
<accession>A0A368MY60</accession>
<keyword evidence="3" id="KW-1185">Reference proteome</keyword>
<dbReference type="AlphaFoldDB" id="A0A368MY60"/>
<dbReference type="RefSeq" id="WP_114304366.1">
    <property type="nucleotide sequence ID" value="NZ_QPIE01000007.1"/>
</dbReference>
<evidence type="ECO:0000256" key="1">
    <source>
        <dbReference type="SAM" id="Phobius"/>
    </source>
</evidence>
<dbReference type="InterPro" id="IPR057695">
    <property type="entry name" value="DUF7935"/>
</dbReference>
<dbReference type="OrthoDB" id="1493032at2"/>
<name>A0A368MY60_9FLAO</name>
<protein>
    <submittedName>
        <fullName evidence="2">Uncharacterized protein</fullName>
    </submittedName>
</protein>
<evidence type="ECO:0000313" key="3">
    <source>
        <dbReference type="Proteomes" id="UP000252172"/>
    </source>
</evidence>
<reference evidence="2 3" key="1">
    <citation type="submission" date="2018-07" db="EMBL/GenBank/DDBJ databases">
        <title>Chryseobacterium lacus sp. nov., isolated from lake water.</title>
        <authorList>
            <person name="Li C.-M."/>
        </authorList>
    </citation>
    <scope>NUCLEOTIDE SEQUENCE [LARGE SCALE GENOMIC DNA]</scope>
    <source>
        <strain evidence="2 3">YLOS41</strain>
    </source>
</reference>
<dbReference type="Proteomes" id="UP000252172">
    <property type="component" value="Unassembled WGS sequence"/>
</dbReference>
<keyword evidence="1" id="KW-0812">Transmembrane</keyword>